<dbReference type="Proteomes" id="UP001055125">
    <property type="component" value="Unassembled WGS sequence"/>
</dbReference>
<keyword evidence="2" id="KW-0472">Membrane</keyword>
<protein>
    <submittedName>
        <fullName evidence="3">Uncharacterized protein</fullName>
    </submittedName>
</protein>
<name>A0ABQ4RRV4_9HYPH</name>
<reference evidence="3" key="1">
    <citation type="journal article" date="2021" name="Front. Microbiol.">
        <title>Comprehensive Comparative Genomics and Phenotyping of Methylobacterium Species.</title>
        <authorList>
            <person name="Alessa O."/>
            <person name="Ogura Y."/>
            <person name="Fujitani Y."/>
            <person name="Takami H."/>
            <person name="Hayashi T."/>
            <person name="Sahin N."/>
            <person name="Tani A."/>
        </authorList>
    </citation>
    <scope>NUCLEOTIDE SEQUENCE</scope>
    <source>
        <strain evidence="3">DSM 19015</strain>
    </source>
</reference>
<feature type="transmembrane region" description="Helical" evidence="2">
    <location>
        <begin position="33"/>
        <end position="55"/>
    </location>
</feature>
<gene>
    <name evidence="3" type="ORF">OCOJLMKI_0701</name>
</gene>
<feature type="transmembrane region" description="Helical" evidence="2">
    <location>
        <begin position="97"/>
        <end position="114"/>
    </location>
</feature>
<feature type="transmembrane region" description="Helical" evidence="2">
    <location>
        <begin position="120"/>
        <end position="139"/>
    </location>
</feature>
<reference evidence="3" key="2">
    <citation type="submission" date="2021-08" db="EMBL/GenBank/DDBJ databases">
        <authorList>
            <person name="Tani A."/>
            <person name="Ola A."/>
            <person name="Ogura Y."/>
            <person name="Katsura K."/>
            <person name="Hayashi T."/>
        </authorList>
    </citation>
    <scope>NUCLEOTIDE SEQUENCE</scope>
    <source>
        <strain evidence="3">DSM 19015</strain>
    </source>
</reference>
<feature type="transmembrane region" description="Helical" evidence="2">
    <location>
        <begin position="67"/>
        <end position="85"/>
    </location>
</feature>
<evidence type="ECO:0000256" key="1">
    <source>
        <dbReference type="SAM" id="MobiDB-lite"/>
    </source>
</evidence>
<keyword evidence="4" id="KW-1185">Reference proteome</keyword>
<feature type="compositionally biased region" description="Basic and acidic residues" evidence="1">
    <location>
        <begin position="13"/>
        <end position="22"/>
    </location>
</feature>
<evidence type="ECO:0000256" key="2">
    <source>
        <dbReference type="SAM" id="Phobius"/>
    </source>
</evidence>
<dbReference type="EMBL" id="BPQP01000009">
    <property type="protein sequence ID" value="GJD93506.1"/>
    <property type="molecule type" value="Genomic_DNA"/>
</dbReference>
<sequence length="150" mass="15800">MVTITPYATESGPPRREAAARDEQAVSARAKRAMLLLGLIAAFAIAGSIDGAAAARADPDLVRLMRFMALLKGAFLLLAAVASFWRLARPAAAWRSLVYVAGPSLMAAGTVALWRMQDAGLAAGVLHAGLFALLAAALTDRDFVPALRRR</sequence>
<accession>A0ABQ4RRV4</accession>
<proteinExistence type="predicted"/>
<comment type="caution">
    <text evidence="3">The sequence shown here is derived from an EMBL/GenBank/DDBJ whole genome shotgun (WGS) entry which is preliminary data.</text>
</comment>
<keyword evidence="2" id="KW-1133">Transmembrane helix</keyword>
<evidence type="ECO:0000313" key="3">
    <source>
        <dbReference type="EMBL" id="GJD93506.1"/>
    </source>
</evidence>
<dbReference type="RefSeq" id="WP_238242709.1">
    <property type="nucleotide sequence ID" value="NZ_BPQP01000009.1"/>
</dbReference>
<feature type="region of interest" description="Disordered" evidence="1">
    <location>
        <begin position="1"/>
        <end position="22"/>
    </location>
</feature>
<keyword evidence="2" id="KW-0812">Transmembrane</keyword>
<organism evidence="3 4">
    <name type="scientific">Methylobacterium iners</name>
    <dbReference type="NCBI Taxonomy" id="418707"/>
    <lineage>
        <taxon>Bacteria</taxon>
        <taxon>Pseudomonadati</taxon>
        <taxon>Pseudomonadota</taxon>
        <taxon>Alphaproteobacteria</taxon>
        <taxon>Hyphomicrobiales</taxon>
        <taxon>Methylobacteriaceae</taxon>
        <taxon>Methylobacterium</taxon>
    </lineage>
</organism>
<evidence type="ECO:0000313" key="4">
    <source>
        <dbReference type="Proteomes" id="UP001055125"/>
    </source>
</evidence>